<evidence type="ECO:0000259" key="2">
    <source>
        <dbReference type="Pfam" id="PF17667"/>
    </source>
</evidence>
<dbReference type="Gene3D" id="1.10.510.10">
    <property type="entry name" value="Transferase(Phosphotransferase) domain 1"/>
    <property type="match status" value="1"/>
</dbReference>
<accession>A0A2R6P2C8</accession>
<dbReference type="SUPFAM" id="SSF56112">
    <property type="entry name" value="Protein kinase-like (PK-like)"/>
    <property type="match status" value="1"/>
</dbReference>
<proteinExistence type="predicted"/>
<dbReference type="PANTHER" id="PTHR38248">
    <property type="entry name" value="FUNK1 6"/>
    <property type="match status" value="1"/>
</dbReference>
<feature type="non-terminal residue" evidence="3">
    <location>
        <position position="1"/>
    </location>
</feature>
<feature type="region of interest" description="Disordered" evidence="1">
    <location>
        <begin position="619"/>
        <end position="689"/>
    </location>
</feature>
<evidence type="ECO:0000313" key="4">
    <source>
        <dbReference type="Proteomes" id="UP000186601"/>
    </source>
</evidence>
<feature type="region of interest" description="Disordered" evidence="1">
    <location>
        <begin position="524"/>
        <end position="576"/>
    </location>
</feature>
<comment type="caution">
    <text evidence="3">The sequence shown here is derived from an EMBL/GenBank/DDBJ whole genome shotgun (WGS) entry which is preliminary data.</text>
</comment>
<evidence type="ECO:0000313" key="3">
    <source>
        <dbReference type="EMBL" id="PSR84238.1"/>
    </source>
</evidence>
<dbReference type="InterPro" id="IPR040976">
    <property type="entry name" value="Pkinase_fungal"/>
</dbReference>
<dbReference type="Pfam" id="PF17667">
    <property type="entry name" value="Pkinase_fungal"/>
    <property type="match status" value="1"/>
</dbReference>
<dbReference type="AlphaFoldDB" id="A0A2R6P2C8"/>
<name>A0A2R6P2C8_9APHY</name>
<feature type="compositionally biased region" description="Polar residues" evidence="1">
    <location>
        <begin position="549"/>
        <end position="567"/>
    </location>
</feature>
<feature type="compositionally biased region" description="Basic residues" evidence="1">
    <location>
        <begin position="655"/>
        <end position="664"/>
    </location>
</feature>
<dbReference type="Proteomes" id="UP000186601">
    <property type="component" value="Unassembled WGS sequence"/>
</dbReference>
<dbReference type="InterPro" id="IPR011009">
    <property type="entry name" value="Kinase-like_dom_sf"/>
</dbReference>
<dbReference type="OrthoDB" id="3265188at2759"/>
<gene>
    <name evidence="3" type="ORF">PHLCEN_2v5526</name>
</gene>
<evidence type="ECO:0000256" key="1">
    <source>
        <dbReference type="SAM" id="MobiDB-lite"/>
    </source>
</evidence>
<sequence>LAGFNANDGEPSDNAAVWSSMQLCIDNRAEDAFDVAYDPNDRESLRESEGGSTKPLGQMIHYVREQMSHQHRVFMFSLHTVHDSARLIRWDRMGAIVTEAFNFVLQPQILAEFLFRFSLLGPEGRGLDSSVELAGPQECHEFTEAVANYLDSFGERKPPHFDSTLDASYPTCKIHIDESCSGERSSFIVRRPFSEIPFPCGRATRGYIAWDVGRKKLVFLKDAWRPEESSRLSEKEAYETLAEHKVPYVPAVLIAEDVHSSTGEPQRTVTQDYSDIPFGSRCAHLRPHIHHRIVQELALPLVMMRRSKQLVQAIRNTLVAIQAAYQDAKILHRDISMGNIMLDSNLNGILNDWDRAIRLSASEEHHAARTGTWRFLSIEQLRSETKAHEIHDDLESCFWVFLYAALHHFRHQPVPFDMSIFEDVWDRKDKDGTMHYFGGGRKRATLALGHVIDLKFDCAPLTEAIHYVSSIFEKFHGSAVGSRLPGDTGLRARAARAKVHAEMEDPYPLIKFLDTVLDREDWPQEDDAVFDPYPPPKVQSPRKEEEDSYSGQNSMYIDSNHSPSPTAHSDKGREACDSQPLISEDRLGYTRHNAMSSQPQPTTPQATDVAEHPFSLALTSEQMNGEPPRTYEANRIGKRLAPGSADYATDEPKAKRPKMARRNPKQKDTTRTHAMTLRPRAKTSTYAHR</sequence>
<dbReference type="STRING" id="98765.A0A2R6P2C8"/>
<dbReference type="PANTHER" id="PTHR38248:SF2">
    <property type="entry name" value="FUNK1 11"/>
    <property type="match status" value="1"/>
</dbReference>
<dbReference type="EMBL" id="MLYV02000540">
    <property type="protein sequence ID" value="PSR84238.1"/>
    <property type="molecule type" value="Genomic_DNA"/>
</dbReference>
<feature type="domain" description="Fungal-type protein kinase" evidence="2">
    <location>
        <begin position="51"/>
        <end position="403"/>
    </location>
</feature>
<protein>
    <recommendedName>
        <fullName evidence="2">Fungal-type protein kinase domain-containing protein</fullName>
    </recommendedName>
</protein>
<reference evidence="3 4" key="1">
    <citation type="submission" date="2018-02" db="EMBL/GenBank/DDBJ databases">
        <title>Genome sequence of the basidiomycete white-rot fungus Phlebia centrifuga.</title>
        <authorList>
            <person name="Granchi Z."/>
            <person name="Peng M."/>
            <person name="de Vries R.P."/>
            <person name="Hilden K."/>
            <person name="Makela M.R."/>
            <person name="Grigoriev I."/>
            <person name="Riley R."/>
        </authorList>
    </citation>
    <scope>NUCLEOTIDE SEQUENCE [LARGE SCALE GENOMIC DNA]</scope>
    <source>
        <strain evidence="3 4">FBCC195</strain>
    </source>
</reference>
<keyword evidence="4" id="KW-1185">Reference proteome</keyword>
<organism evidence="3 4">
    <name type="scientific">Hermanssonia centrifuga</name>
    <dbReference type="NCBI Taxonomy" id="98765"/>
    <lineage>
        <taxon>Eukaryota</taxon>
        <taxon>Fungi</taxon>
        <taxon>Dikarya</taxon>
        <taxon>Basidiomycota</taxon>
        <taxon>Agaricomycotina</taxon>
        <taxon>Agaricomycetes</taxon>
        <taxon>Polyporales</taxon>
        <taxon>Meruliaceae</taxon>
        <taxon>Hermanssonia</taxon>
    </lineage>
</organism>